<protein>
    <submittedName>
        <fullName evidence="1">Uncharacterized protein</fullName>
    </submittedName>
</protein>
<evidence type="ECO:0000313" key="2">
    <source>
        <dbReference type="Proteomes" id="UP000562352"/>
    </source>
</evidence>
<proteinExistence type="predicted"/>
<organism evidence="1 2">
    <name type="scientific">Planomonospora venezuelensis</name>
    <dbReference type="NCBI Taxonomy" id="1999"/>
    <lineage>
        <taxon>Bacteria</taxon>
        <taxon>Bacillati</taxon>
        <taxon>Actinomycetota</taxon>
        <taxon>Actinomycetes</taxon>
        <taxon>Streptosporangiales</taxon>
        <taxon>Streptosporangiaceae</taxon>
        <taxon>Planomonospora</taxon>
    </lineage>
</organism>
<evidence type="ECO:0000313" key="1">
    <source>
        <dbReference type="EMBL" id="MBB5966616.1"/>
    </source>
</evidence>
<comment type="caution">
    <text evidence="1">The sequence shown here is derived from an EMBL/GenBank/DDBJ whole genome shotgun (WGS) entry which is preliminary data.</text>
</comment>
<reference evidence="1 2" key="1">
    <citation type="submission" date="2020-08" db="EMBL/GenBank/DDBJ databases">
        <title>Genomic Encyclopedia of Type Strains, Phase III (KMG-III): the genomes of soil and plant-associated and newly described type strains.</title>
        <authorList>
            <person name="Whitman W."/>
        </authorList>
    </citation>
    <scope>NUCLEOTIDE SEQUENCE [LARGE SCALE GENOMIC DNA]</scope>
    <source>
        <strain evidence="1 2">CECT 3303</strain>
    </source>
</reference>
<dbReference type="AlphaFoldDB" id="A0A841DHF7"/>
<keyword evidence="2" id="KW-1185">Reference proteome</keyword>
<name>A0A841DHF7_PLAVE</name>
<sequence>MSDQGRTAEGYHTLHLAPLQAAYERMTWRPATPRADRVRIREHTCPNHTVSYEFCLGGGLAFIRRTYRSDGVVVHESEWLRIRDAERLWLRLLLGQAR</sequence>
<dbReference type="Proteomes" id="UP000562352">
    <property type="component" value="Unassembled WGS sequence"/>
</dbReference>
<accession>A0A841DHF7</accession>
<dbReference type="RefSeq" id="WP_184946879.1">
    <property type="nucleotide sequence ID" value="NZ_BAAAWZ010000001.1"/>
</dbReference>
<dbReference type="EMBL" id="JACHJJ010000025">
    <property type="protein sequence ID" value="MBB5966616.1"/>
    <property type="molecule type" value="Genomic_DNA"/>
</dbReference>
<gene>
    <name evidence="1" type="ORF">FHS22_005908</name>
</gene>